<dbReference type="GO" id="GO:0015035">
    <property type="term" value="F:protein-disulfide reductase activity"/>
    <property type="evidence" value="ECO:0007669"/>
    <property type="project" value="UniProtKB-UniRule"/>
</dbReference>
<comment type="similarity">
    <text evidence="1 8">Belongs to the thioredoxin family.</text>
</comment>
<evidence type="ECO:0000313" key="12">
    <source>
        <dbReference type="EMBL" id="MBU3851333.1"/>
    </source>
</evidence>
<reference evidence="12" key="1">
    <citation type="journal article" date="2021" name="PeerJ">
        <title>Extensive microbial diversity within the chicken gut microbiome revealed by metagenomics and culture.</title>
        <authorList>
            <person name="Gilroy R."/>
            <person name="Ravi A."/>
            <person name="Getino M."/>
            <person name="Pursley I."/>
            <person name="Horton D.L."/>
            <person name="Alikhan N.F."/>
            <person name="Baker D."/>
            <person name="Gharbi K."/>
            <person name="Hall N."/>
            <person name="Watson M."/>
            <person name="Adriaenssens E.M."/>
            <person name="Foster-Nyarko E."/>
            <person name="Jarju S."/>
            <person name="Secka A."/>
            <person name="Antonio M."/>
            <person name="Oren A."/>
            <person name="Chaudhuri R.R."/>
            <person name="La Ragione R."/>
            <person name="Hildebrand F."/>
            <person name="Pallen M.J."/>
        </authorList>
    </citation>
    <scope>NUCLEOTIDE SEQUENCE</scope>
    <source>
        <strain evidence="12">F6-6636</strain>
    </source>
</reference>
<dbReference type="PANTHER" id="PTHR45663:SF11">
    <property type="entry name" value="GEO12009P1"/>
    <property type="match status" value="1"/>
</dbReference>
<evidence type="ECO:0000256" key="1">
    <source>
        <dbReference type="ARBA" id="ARBA00008987"/>
    </source>
</evidence>
<reference evidence="12" key="2">
    <citation type="submission" date="2021-04" db="EMBL/GenBank/DDBJ databases">
        <authorList>
            <person name="Gilroy R."/>
        </authorList>
    </citation>
    <scope>NUCLEOTIDE SEQUENCE</scope>
    <source>
        <strain evidence="12">F6-6636</strain>
    </source>
</reference>
<dbReference type="PRINTS" id="PR00421">
    <property type="entry name" value="THIOREDOXIN"/>
</dbReference>
<dbReference type="PROSITE" id="PS51352">
    <property type="entry name" value="THIOREDOXIN_2"/>
    <property type="match status" value="1"/>
</dbReference>
<dbReference type="InterPro" id="IPR017937">
    <property type="entry name" value="Thioredoxin_CS"/>
</dbReference>
<dbReference type="Gene3D" id="3.40.30.10">
    <property type="entry name" value="Glutaredoxin"/>
    <property type="match status" value="1"/>
</dbReference>
<feature type="active site" description="Nucleophile" evidence="9">
    <location>
        <position position="32"/>
    </location>
</feature>
<dbReference type="GO" id="GO:0045454">
    <property type="term" value="P:cell redox homeostasis"/>
    <property type="evidence" value="ECO:0007669"/>
    <property type="project" value="TreeGrafter"/>
</dbReference>
<dbReference type="Pfam" id="PF00085">
    <property type="entry name" value="Thioredoxin"/>
    <property type="match status" value="1"/>
</dbReference>
<dbReference type="InterPro" id="IPR005746">
    <property type="entry name" value="Thioredoxin"/>
</dbReference>
<evidence type="ECO:0000313" key="13">
    <source>
        <dbReference type="Proteomes" id="UP000777303"/>
    </source>
</evidence>
<evidence type="ECO:0000256" key="8">
    <source>
        <dbReference type="PIRNR" id="PIRNR000077"/>
    </source>
</evidence>
<dbReference type="FunFam" id="3.40.30.10:FF:000001">
    <property type="entry name" value="Thioredoxin"/>
    <property type="match status" value="1"/>
</dbReference>
<keyword evidence="6 10" id="KW-0676">Redox-active center</keyword>
<evidence type="ECO:0000256" key="6">
    <source>
        <dbReference type="ARBA" id="ARBA00023284"/>
    </source>
</evidence>
<feature type="site" description="Contributes to redox potential value" evidence="9">
    <location>
        <position position="31"/>
    </location>
</feature>
<evidence type="ECO:0000256" key="7">
    <source>
        <dbReference type="NCBIfam" id="TIGR01068"/>
    </source>
</evidence>
<keyword evidence="4" id="KW-0249">Electron transport</keyword>
<evidence type="ECO:0000256" key="5">
    <source>
        <dbReference type="ARBA" id="ARBA00023157"/>
    </source>
</evidence>
<feature type="active site" description="Nucleophile" evidence="9">
    <location>
        <position position="29"/>
    </location>
</feature>
<dbReference type="AlphaFoldDB" id="A0A948TIN0"/>
<evidence type="ECO:0000256" key="10">
    <source>
        <dbReference type="PIRSR" id="PIRSR000077-4"/>
    </source>
</evidence>
<dbReference type="GO" id="GO:0005829">
    <property type="term" value="C:cytosol"/>
    <property type="evidence" value="ECO:0007669"/>
    <property type="project" value="TreeGrafter"/>
</dbReference>
<proteinExistence type="inferred from homology"/>
<evidence type="ECO:0000256" key="3">
    <source>
        <dbReference type="ARBA" id="ARBA00022448"/>
    </source>
</evidence>
<name>A0A948TIN0_9LACO</name>
<feature type="site" description="Deprotonates C-terminal active site Cys" evidence="9">
    <location>
        <position position="23"/>
    </location>
</feature>
<evidence type="ECO:0000256" key="4">
    <source>
        <dbReference type="ARBA" id="ARBA00022982"/>
    </source>
</evidence>
<dbReference type="CDD" id="cd02947">
    <property type="entry name" value="TRX_family"/>
    <property type="match status" value="1"/>
</dbReference>
<protein>
    <recommendedName>
        <fullName evidence="2 7">Thioredoxin</fullName>
    </recommendedName>
</protein>
<feature type="disulfide bond" description="Redox-active" evidence="10">
    <location>
        <begin position="29"/>
        <end position="32"/>
    </location>
</feature>
<dbReference type="Proteomes" id="UP000777303">
    <property type="component" value="Unassembled WGS sequence"/>
</dbReference>
<dbReference type="PROSITE" id="PS00194">
    <property type="entry name" value="THIOREDOXIN_1"/>
    <property type="match status" value="1"/>
</dbReference>
<evidence type="ECO:0000259" key="11">
    <source>
        <dbReference type="PROSITE" id="PS51352"/>
    </source>
</evidence>
<gene>
    <name evidence="12" type="primary">trxA</name>
    <name evidence="12" type="ORF">H9901_01290</name>
</gene>
<organism evidence="12 13">
    <name type="scientific">Candidatus Paralactobacillus gallistercoris</name>
    <dbReference type="NCBI Taxonomy" id="2838724"/>
    <lineage>
        <taxon>Bacteria</taxon>
        <taxon>Bacillati</taxon>
        <taxon>Bacillota</taxon>
        <taxon>Bacilli</taxon>
        <taxon>Lactobacillales</taxon>
        <taxon>Lactobacillaceae</taxon>
        <taxon>Lactobacillus</taxon>
    </lineage>
</organism>
<accession>A0A948TIN0</accession>
<dbReference type="PANTHER" id="PTHR45663">
    <property type="entry name" value="GEO12009P1"/>
    <property type="match status" value="1"/>
</dbReference>
<comment type="caution">
    <text evidence="12">The sequence shown here is derived from an EMBL/GenBank/DDBJ whole genome shotgun (WGS) entry which is preliminary data.</text>
</comment>
<sequence>MAVEEVTDQNFATETAHGVVLTDFWATWCGPCRMQGPVIDMLSETMKDVKFTKLDIDANPQTTEEFNIRAVPTMVIKKNGDVMETIVGYHTKDQLANILAKYTD</sequence>
<dbReference type="InterPro" id="IPR036249">
    <property type="entry name" value="Thioredoxin-like_sf"/>
</dbReference>
<dbReference type="EMBL" id="JAHLFS010000018">
    <property type="protein sequence ID" value="MBU3851333.1"/>
    <property type="molecule type" value="Genomic_DNA"/>
</dbReference>
<feature type="site" description="Contributes to redox potential value" evidence="9">
    <location>
        <position position="30"/>
    </location>
</feature>
<keyword evidence="5 10" id="KW-1015">Disulfide bond</keyword>
<keyword evidence="3" id="KW-0813">Transport</keyword>
<feature type="domain" description="Thioredoxin" evidence="11">
    <location>
        <begin position="1"/>
        <end position="104"/>
    </location>
</feature>
<dbReference type="InterPro" id="IPR013766">
    <property type="entry name" value="Thioredoxin_domain"/>
</dbReference>
<dbReference type="PIRSF" id="PIRSF000077">
    <property type="entry name" value="Thioredoxin"/>
    <property type="match status" value="1"/>
</dbReference>
<dbReference type="NCBIfam" id="TIGR01068">
    <property type="entry name" value="thioredoxin"/>
    <property type="match status" value="1"/>
</dbReference>
<evidence type="ECO:0000256" key="2">
    <source>
        <dbReference type="ARBA" id="ARBA00020570"/>
    </source>
</evidence>
<evidence type="ECO:0000256" key="9">
    <source>
        <dbReference type="PIRSR" id="PIRSR000077-1"/>
    </source>
</evidence>
<dbReference type="SUPFAM" id="SSF52833">
    <property type="entry name" value="Thioredoxin-like"/>
    <property type="match status" value="1"/>
</dbReference>